<dbReference type="STRING" id="626887.J057_22340"/>
<dbReference type="NCBIfam" id="NF006564">
    <property type="entry name" value="PRK09071.1"/>
    <property type="match status" value="1"/>
</dbReference>
<dbReference type="GO" id="GO:0005829">
    <property type="term" value="C:cytosol"/>
    <property type="evidence" value="ECO:0007669"/>
    <property type="project" value="TreeGrafter"/>
</dbReference>
<keyword evidence="1" id="KW-0328">Glycosyltransferase</keyword>
<evidence type="ECO:0000313" key="9">
    <source>
        <dbReference type="Proteomes" id="UP000013165"/>
    </source>
</evidence>
<dbReference type="RefSeq" id="WP_004582399.1">
    <property type="nucleotide sequence ID" value="NZ_AP028878.1"/>
</dbReference>
<comment type="caution">
    <text evidence="8">The sequence shown here is derived from an EMBL/GenBank/DDBJ whole genome shotgun (WGS) entry which is preliminary data.</text>
</comment>
<dbReference type="InterPro" id="IPR017459">
    <property type="entry name" value="Glycosyl_Trfase_fam3_N_dom"/>
</dbReference>
<protein>
    <submittedName>
        <fullName evidence="8">Glycosyl transferase family protein</fullName>
    </submittedName>
</protein>
<evidence type="ECO:0000256" key="5">
    <source>
        <dbReference type="SAM" id="MobiDB-lite"/>
    </source>
</evidence>
<dbReference type="eggNOG" id="COG0547">
    <property type="taxonomic scope" value="Bacteria"/>
</dbReference>
<dbReference type="Gene3D" id="1.20.970.10">
    <property type="entry name" value="Transferase, Pyrimidine Nucleoside Phosphorylase, Chain C"/>
    <property type="match status" value="1"/>
</dbReference>
<evidence type="ECO:0000256" key="2">
    <source>
        <dbReference type="ARBA" id="ARBA00022679"/>
    </source>
</evidence>
<keyword evidence="3" id="KW-0822">Tryptophan biosynthesis</keyword>
<sequence>MPDSADKPALPETKPGEHPFAPYVRILGRGKRGSRSLNRAEARHAMGMILAGGVEDVQLGAFLMLMRVKEESAEELAGFVDAVRDQAEAPEGLRVDIDWSSYAGKRRHAPWFFFSLLLLADSGLRVFIHGAEGHTPERIYLTAVMEAFGFPVAHDWETAAKQLDASNLTYMHLRDIAPRLAEMIELRPILGLRSPVHSLSRLINPLSAPVVLQGIFHPPYAGLHQGAGELLQYERVAVIRGEGGEIERNPDTTMKVFRARREDDGFITEEESWTALFPQRHVKPEQIDVKDMRAVWQGELSDEYGEAAVISTAAFALHEAGRASTQDEALEMARTLWEQRDRERFKSAGPVTRSSA</sequence>
<dbReference type="SUPFAM" id="SSF52418">
    <property type="entry name" value="Nucleoside phosphorylase/phosphoribosyltransferase catalytic domain"/>
    <property type="match status" value="1"/>
</dbReference>
<proteinExistence type="predicted"/>
<dbReference type="Gene3D" id="3.40.1030.10">
    <property type="entry name" value="Nucleoside phosphorylase/phosphoribosyltransferase catalytic domain"/>
    <property type="match status" value="1"/>
</dbReference>
<dbReference type="InterPro" id="IPR035902">
    <property type="entry name" value="Nuc_phospho_transferase"/>
</dbReference>
<dbReference type="SUPFAM" id="SSF47648">
    <property type="entry name" value="Nucleoside phosphorylase/phosphoribosyltransferase N-terminal domain"/>
    <property type="match status" value="1"/>
</dbReference>
<evidence type="ECO:0000256" key="3">
    <source>
        <dbReference type="ARBA" id="ARBA00022822"/>
    </source>
</evidence>
<reference evidence="8 9" key="1">
    <citation type="journal article" date="2013" name="Genome Announc.">
        <title>Genome Sequence of the Polycyclic Aromatic Hydrocarbon-Degrading Bacterium Strain Marinobacter nanhaiticus D15-8WT.</title>
        <authorList>
            <person name="Cui Z."/>
            <person name="Gao W."/>
            <person name="Li Q."/>
            <person name="Xu G."/>
            <person name="Zheng L."/>
        </authorList>
    </citation>
    <scope>NUCLEOTIDE SEQUENCE [LARGE SCALE GENOMIC DNA]</scope>
    <source>
        <strain evidence="8 9">D15-8W</strain>
    </source>
</reference>
<dbReference type="Pfam" id="PF00591">
    <property type="entry name" value="Glycos_transf_3"/>
    <property type="match status" value="1"/>
</dbReference>
<dbReference type="Pfam" id="PF02885">
    <property type="entry name" value="Glycos_trans_3N"/>
    <property type="match status" value="1"/>
</dbReference>
<evidence type="ECO:0000259" key="6">
    <source>
        <dbReference type="Pfam" id="PF00591"/>
    </source>
</evidence>
<dbReference type="InterPro" id="IPR000312">
    <property type="entry name" value="Glycosyl_Trfase_fam3"/>
</dbReference>
<dbReference type="EMBL" id="APLQ01000014">
    <property type="protein sequence ID" value="ENO14180.1"/>
    <property type="molecule type" value="Genomic_DNA"/>
</dbReference>
<gene>
    <name evidence="8" type="ORF">J057_22340</name>
</gene>
<keyword evidence="3" id="KW-0028">Amino-acid biosynthesis</keyword>
<evidence type="ECO:0000256" key="1">
    <source>
        <dbReference type="ARBA" id="ARBA00022676"/>
    </source>
</evidence>
<dbReference type="Proteomes" id="UP000013165">
    <property type="component" value="Unassembled WGS sequence"/>
</dbReference>
<keyword evidence="3" id="KW-0057">Aromatic amino acid biosynthesis</keyword>
<dbReference type="GO" id="GO:0004048">
    <property type="term" value="F:anthranilate phosphoribosyltransferase activity"/>
    <property type="evidence" value="ECO:0007669"/>
    <property type="project" value="InterPro"/>
</dbReference>
<dbReference type="GO" id="GO:0000162">
    <property type="term" value="P:L-tryptophan biosynthetic process"/>
    <property type="evidence" value="ECO:0007669"/>
    <property type="project" value="UniProtKB-KW"/>
</dbReference>
<evidence type="ECO:0000259" key="7">
    <source>
        <dbReference type="Pfam" id="PF02885"/>
    </source>
</evidence>
<dbReference type="HOGENOM" id="CLU_043389_0_0_6"/>
<dbReference type="PANTHER" id="PTHR43285">
    <property type="entry name" value="ANTHRANILATE PHOSPHORIBOSYLTRANSFERASE"/>
    <property type="match status" value="1"/>
</dbReference>
<organism evidence="8 9">
    <name type="scientific">Marinobacter nanhaiticus D15-8W</name>
    <dbReference type="NCBI Taxonomy" id="626887"/>
    <lineage>
        <taxon>Bacteria</taxon>
        <taxon>Pseudomonadati</taxon>
        <taxon>Pseudomonadota</taxon>
        <taxon>Gammaproteobacteria</taxon>
        <taxon>Pseudomonadales</taxon>
        <taxon>Marinobacteraceae</taxon>
        <taxon>Marinobacter</taxon>
    </lineage>
</organism>
<keyword evidence="4" id="KW-0460">Magnesium</keyword>
<dbReference type="InterPro" id="IPR005940">
    <property type="entry name" value="Anthranilate_Pribosyl_Tfrase"/>
</dbReference>
<dbReference type="OrthoDB" id="9768896at2"/>
<dbReference type="InterPro" id="IPR036320">
    <property type="entry name" value="Glycosyl_Trfase_fam3_N_dom_sf"/>
</dbReference>
<dbReference type="AlphaFoldDB" id="N6VVH4"/>
<dbReference type="PANTHER" id="PTHR43285:SF2">
    <property type="entry name" value="ANTHRANILATE PHOSPHORIBOSYLTRANSFERASE"/>
    <property type="match status" value="1"/>
</dbReference>
<accession>N6VVH4</accession>
<dbReference type="PATRIC" id="fig|626887.3.peg.4468"/>
<feature type="domain" description="Glycosyl transferase family 3 N-terminal" evidence="7">
    <location>
        <begin position="30"/>
        <end position="87"/>
    </location>
</feature>
<keyword evidence="9" id="KW-1185">Reference proteome</keyword>
<evidence type="ECO:0000313" key="8">
    <source>
        <dbReference type="EMBL" id="ENO14180.1"/>
    </source>
</evidence>
<feature type="domain" description="Glycosyl transferase family 3" evidence="6">
    <location>
        <begin position="144"/>
        <end position="335"/>
    </location>
</feature>
<keyword evidence="2 8" id="KW-0808">Transferase</keyword>
<feature type="region of interest" description="Disordered" evidence="5">
    <location>
        <begin position="1"/>
        <end position="20"/>
    </location>
</feature>
<evidence type="ECO:0000256" key="4">
    <source>
        <dbReference type="ARBA" id="ARBA00022842"/>
    </source>
</evidence>
<name>N6VVH4_9GAMM</name>